<evidence type="ECO:0000313" key="3">
    <source>
        <dbReference type="EMBL" id="UWZ53721.1"/>
    </source>
</evidence>
<reference evidence="3" key="1">
    <citation type="submission" date="2021-04" db="EMBL/GenBank/DDBJ databases">
        <title>Dactylosporangium aurantiacum NRRL B-8018 full assembly.</title>
        <authorList>
            <person name="Hartkoorn R.C."/>
            <person name="Beaudoing E."/>
            <person name="Hot D."/>
        </authorList>
    </citation>
    <scope>NUCLEOTIDE SEQUENCE</scope>
    <source>
        <strain evidence="3">NRRL B-8018</strain>
    </source>
</reference>
<sequence length="142" mass="14920">MRGGRWIFAIGAWTVCTAALSAFGIGRIEAIRTSLLAATTRTPAQPASTGPSAAGSVSPSPHPGSSPTAGAPKVLRTPGGNITAHCEAGMVWADRIGPALEYRIEEAQQGPGTEYRLTFRSDTQVIHIVVRCKDLVPELQLN</sequence>
<keyword evidence="2" id="KW-0812">Transmembrane</keyword>
<keyword evidence="2" id="KW-1133">Transmembrane helix</keyword>
<organism evidence="3 4">
    <name type="scientific">Dactylosporangium aurantiacum</name>
    <dbReference type="NCBI Taxonomy" id="35754"/>
    <lineage>
        <taxon>Bacteria</taxon>
        <taxon>Bacillati</taxon>
        <taxon>Actinomycetota</taxon>
        <taxon>Actinomycetes</taxon>
        <taxon>Micromonosporales</taxon>
        <taxon>Micromonosporaceae</taxon>
        <taxon>Dactylosporangium</taxon>
    </lineage>
</organism>
<dbReference type="Proteomes" id="UP001058003">
    <property type="component" value="Chromosome"/>
</dbReference>
<name>A0A9Q9IE68_9ACTN</name>
<feature type="region of interest" description="Disordered" evidence="1">
    <location>
        <begin position="42"/>
        <end position="78"/>
    </location>
</feature>
<evidence type="ECO:0000256" key="2">
    <source>
        <dbReference type="SAM" id="Phobius"/>
    </source>
</evidence>
<accession>A0A9Q9IE68</accession>
<proteinExistence type="predicted"/>
<dbReference type="KEGG" id="daur:Daura_45640"/>
<evidence type="ECO:0000256" key="1">
    <source>
        <dbReference type="SAM" id="MobiDB-lite"/>
    </source>
</evidence>
<dbReference type="RefSeq" id="WP_162189912.1">
    <property type="nucleotide sequence ID" value="NZ_CP073767.1"/>
</dbReference>
<keyword evidence="4" id="KW-1185">Reference proteome</keyword>
<feature type="transmembrane region" description="Helical" evidence="2">
    <location>
        <begin position="6"/>
        <end position="26"/>
    </location>
</feature>
<dbReference type="AlphaFoldDB" id="A0A9Q9IE68"/>
<dbReference type="EMBL" id="CP073767">
    <property type="protein sequence ID" value="UWZ53721.1"/>
    <property type="molecule type" value="Genomic_DNA"/>
</dbReference>
<keyword evidence="2" id="KW-0472">Membrane</keyword>
<protein>
    <submittedName>
        <fullName evidence="3">Uncharacterized protein</fullName>
    </submittedName>
</protein>
<feature type="compositionally biased region" description="Low complexity" evidence="1">
    <location>
        <begin position="42"/>
        <end position="72"/>
    </location>
</feature>
<evidence type="ECO:0000313" key="4">
    <source>
        <dbReference type="Proteomes" id="UP001058003"/>
    </source>
</evidence>
<gene>
    <name evidence="3" type="ORF">Daura_45640</name>
</gene>